<comment type="caution">
    <text evidence="1">The sequence shown here is derived from an EMBL/GenBank/DDBJ whole genome shotgun (WGS) entry which is preliminary data.</text>
</comment>
<gene>
    <name evidence="1" type="ORF">ACFSR1_08025</name>
</gene>
<proteinExistence type="predicted"/>
<organism evidence="1 2">
    <name type="scientific">Aquimarina rubra</name>
    <dbReference type="NCBI Taxonomy" id="1920033"/>
    <lineage>
        <taxon>Bacteria</taxon>
        <taxon>Pseudomonadati</taxon>
        <taxon>Bacteroidota</taxon>
        <taxon>Flavobacteriia</taxon>
        <taxon>Flavobacteriales</taxon>
        <taxon>Flavobacteriaceae</taxon>
        <taxon>Aquimarina</taxon>
    </lineage>
</organism>
<keyword evidence="2" id="KW-1185">Reference proteome</keyword>
<evidence type="ECO:0000313" key="1">
    <source>
        <dbReference type="EMBL" id="MFD2562620.1"/>
    </source>
</evidence>
<evidence type="ECO:0000313" key="2">
    <source>
        <dbReference type="Proteomes" id="UP001597319"/>
    </source>
</evidence>
<dbReference type="Proteomes" id="UP001597319">
    <property type="component" value="Unassembled WGS sequence"/>
</dbReference>
<sequence length="130" mass="15058">MGKLRCVCGHTIVDQTNNISYKGYLIPDNQIDRVYDNISSSVSELLDSKDSNERMEWIKKNFFVPPYPTDMKDFEMINDLISKHTNEKTQSMFECENCGRIAIEVGQTSTFEFYKPENETVNQILDGNKK</sequence>
<reference evidence="2" key="1">
    <citation type="journal article" date="2019" name="Int. J. Syst. Evol. Microbiol.">
        <title>The Global Catalogue of Microorganisms (GCM) 10K type strain sequencing project: providing services to taxonomists for standard genome sequencing and annotation.</title>
        <authorList>
            <consortium name="The Broad Institute Genomics Platform"/>
            <consortium name="The Broad Institute Genome Sequencing Center for Infectious Disease"/>
            <person name="Wu L."/>
            <person name="Ma J."/>
        </authorList>
    </citation>
    <scope>NUCLEOTIDE SEQUENCE [LARGE SCALE GENOMIC DNA]</scope>
    <source>
        <strain evidence="2">KCTC 52274</strain>
    </source>
</reference>
<evidence type="ECO:0008006" key="3">
    <source>
        <dbReference type="Google" id="ProtNLM"/>
    </source>
</evidence>
<accession>A0ABW5LCP7</accession>
<name>A0ABW5LCP7_9FLAO</name>
<dbReference type="RefSeq" id="WP_378291385.1">
    <property type="nucleotide sequence ID" value="NZ_JBHULE010000010.1"/>
</dbReference>
<dbReference type="EMBL" id="JBHULE010000010">
    <property type="protein sequence ID" value="MFD2562620.1"/>
    <property type="molecule type" value="Genomic_DNA"/>
</dbReference>
<protein>
    <recommendedName>
        <fullName evidence="3">TFIIS-type domain-containing protein</fullName>
    </recommendedName>
</protein>